<dbReference type="EMBL" id="JARKIK010000032">
    <property type="protein sequence ID" value="KAK8740901.1"/>
    <property type="molecule type" value="Genomic_DNA"/>
</dbReference>
<dbReference type="GO" id="GO:0005615">
    <property type="term" value="C:extracellular space"/>
    <property type="evidence" value="ECO:0007669"/>
    <property type="project" value="TreeGrafter"/>
</dbReference>
<proteinExistence type="predicted"/>
<feature type="non-terminal residue" evidence="3">
    <location>
        <position position="1"/>
    </location>
</feature>
<keyword evidence="1" id="KW-1015">Disulfide bond</keyword>
<accession>A0AAW0XNS4</accession>
<organism evidence="3 4">
    <name type="scientific">Cherax quadricarinatus</name>
    <name type="common">Australian red claw crayfish</name>
    <dbReference type="NCBI Taxonomy" id="27406"/>
    <lineage>
        <taxon>Eukaryota</taxon>
        <taxon>Metazoa</taxon>
        <taxon>Ecdysozoa</taxon>
        <taxon>Arthropoda</taxon>
        <taxon>Crustacea</taxon>
        <taxon>Multicrustacea</taxon>
        <taxon>Malacostraca</taxon>
        <taxon>Eumalacostraca</taxon>
        <taxon>Eucarida</taxon>
        <taxon>Decapoda</taxon>
        <taxon>Pleocyemata</taxon>
        <taxon>Astacidea</taxon>
        <taxon>Parastacoidea</taxon>
        <taxon>Parastacidae</taxon>
        <taxon>Cherax</taxon>
    </lineage>
</organism>
<reference evidence="3 4" key="1">
    <citation type="journal article" date="2024" name="BMC Genomics">
        <title>Genome assembly of redclaw crayfish (Cherax quadricarinatus) provides insights into its immune adaptation and hypoxia tolerance.</title>
        <authorList>
            <person name="Liu Z."/>
            <person name="Zheng J."/>
            <person name="Li H."/>
            <person name="Fang K."/>
            <person name="Wang S."/>
            <person name="He J."/>
            <person name="Zhou D."/>
            <person name="Weng S."/>
            <person name="Chi M."/>
            <person name="Gu Z."/>
            <person name="He J."/>
            <person name="Li F."/>
            <person name="Wang M."/>
        </authorList>
    </citation>
    <scope>NUCLEOTIDE SEQUENCE [LARGE SCALE GENOMIC DNA]</scope>
    <source>
        <strain evidence="3">ZL_2023a</strain>
    </source>
</reference>
<dbReference type="InterPro" id="IPR000945">
    <property type="entry name" value="DBH-like"/>
</dbReference>
<evidence type="ECO:0000313" key="4">
    <source>
        <dbReference type="Proteomes" id="UP001445076"/>
    </source>
</evidence>
<dbReference type="SUPFAM" id="SSF49742">
    <property type="entry name" value="PHM/PNGase F"/>
    <property type="match status" value="1"/>
</dbReference>
<dbReference type="InterPro" id="IPR008977">
    <property type="entry name" value="PHM/PNGase_F_dom_sf"/>
</dbReference>
<dbReference type="PANTHER" id="PTHR10157:SF23">
    <property type="entry name" value="MOXD1 HOMOLOG 1"/>
    <property type="match status" value="1"/>
</dbReference>
<dbReference type="GO" id="GO:0006589">
    <property type="term" value="P:octopamine biosynthetic process"/>
    <property type="evidence" value="ECO:0007669"/>
    <property type="project" value="TreeGrafter"/>
</dbReference>
<dbReference type="PANTHER" id="PTHR10157">
    <property type="entry name" value="DOPAMINE BETA HYDROXYLASE RELATED"/>
    <property type="match status" value="1"/>
</dbReference>
<sequence>RILKEEVTILPGDTLITECNYDSTRRKQTTFGGIGTEEEMCLAFMTYYPRVNLSVCTSTPPMETIFETLGIQDIYNKEKIGRILQGRLEVNEEDETELASALRNGSASSEVTEVLLSHMLRAVVVKAPEKFLNTSLYKILLKKTTWEESQAAELLQEKVVFGRHSTSCRTREDARVLEQPQAVSYPRFSALKSPVEQCGARKQVQDQQVNDNNRLPLVKFLHRVVMEEADKYVMLWTPRKDDII</sequence>
<gene>
    <name evidence="3" type="ORF">OTU49_002762</name>
</gene>
<dbReference type="InterPro" id="IPR024548">
    <property type="entry name" value="Cu2_monoox_C"/>
</dbReference>
<dbReference type="AlphaFoldDB" id="A0AAW0XNS4"/>
<dbReference type="GO" id="GO:0004500">
    <property type="term" value="F:dopamine beta-monooxygenase activity"/>
    <property type="evidence" value="ECO:0007669"/>
    <property type="project" value="InterPro"/>
</dbReference>
<dbReference type="GO" id="GO:0042421">
    <property type="term" value="P:norepinephrine biosynthetic process"/>
    <property type="evidence" value="ECO:0007669"/>
    <property type="project" value="TreeGrafter"/>
</dbReference>
<dbReference type="Pfam" id="PF03712">
    <property type="entry name" value="Cu2_monoox_C"/>
    <property type="match status" value="1"/>
</dbReference>
<feature type="non-terminal residue" evidence="3">
    <location>
        <position position="244"/>
    </location>
</feature>
<evidence type="ECO:0000256" key="1">
    <source>
        <dbReference type="ARBA" id="ARBA00023157"/>
    </source>
</evidence>
<dbReference type="Proteomes" id="UP001445076">
    <property type="component" value="Unassembled WGS sequence"/>
</dbReference>
<dbReference type="GO" id="GO:0030667">
    <property type="term" value="C:secretory granule membrane"/>
    <property type="evidence" value="ECO:0007669"/>
    <property type="project" value="TreeGrafter"/>
</dbReference>
<dbReference type="GO" id="GO:0005507">
    <property type="term" value="F:copper ion binding"/>
    <property type="evidence" value="ECO:0007669"/>
    <property type="project" value="TreeGrafter"/>
</dbReference>
<comment type="caution">
    <text evidence="3">The sequence shown here is derived from an EMBL/GenBank/DDBJ whole genome shotgun (WGS) entry which is preliminary data.</text>
</comment>
<dbReference type="Gene3D" id="2.60.120.230">
    <property type="match status" value="1"/>
</dbReference>
<feature type="domain" description="Copper type II ascorbate-dependent monooxygenase C-terminal" evidence="2">
    <location>
        <begin position="2"/>
        <end position="65"/>
    </location>
</feature>
<protein>
    <recommendedName>
        <fullName evidence="2">Copper type II ascorbate-dependent monooxygenase C-terminal domain-containing protein</fullName>
    </recommendedName>
</protein>
<dbReference type="GO" id="GO:0042420">
    <property type="term" value="P:dopamine catabolic process"/>
    <property type="evidence" value="ECO:0007669"/>
    <property type="project" value="TreeGrafter"/>
</dbReference>
<evidence type="ECO:0000313" key="3">
    <source>
        <dbReference type="EMBL" id="KAK8740901.1"/>
    </source>
</evidence>
<name>A0AAW0XNS4_CHEQU</name>
<dbReference type="InterPro" id="IPR014784">
    <property type="entry name" value="Cu2_ascorb_mOase-like_C"/>
</dbReference>
<evidence type="ECO:0000259" key="2">
    <source>
        <dbReference type="Pfam" id="PF03712"/>
    </source>
</evidence>
<keyword evidence="4" id="KW-1185">Reference proteome</keyword>